<protein>
    <submittedName>
        <fullName evidence="8">Ethylene-responsive transcription factor 1</fullName>
    </submittedName>
</protein>
<name>A0A3L6E1M7_MAIZE</name>
<accession>A0A3L6E1M7</accession>
<feature type="compositionally biased region" description="Acidic residues" evidence="6">
    <location>
        <begin position="69"/>
        <end position="83"/>
    </location>
</feature>
<feature type="region of interest" description="Disordered" evidence="6">
    <location>
        <begin position="107"/>
        <end position="133"/>
    </location>
</feature>
<evidence type="ECO:0000256" key="2">
    <source>
        <dbReference type="ARBA" id="ARBA00023015"/>
    </source>
</evidence>
<dbReference type="FunFam" id="3.30.730.10:FF:000001">
    <property type="entry name" value="Ethylene-responsive transcription factor 2"/>
    <property type="match status" value="1"/>
</dbReference>
<proteinExistence type="predicted"/>
<evidence type="ECO:0000313" key="8">
    <source>
        <dbReference type="EMBL" id="PWZ14408.1"/>
    </source>
</evidence>
<dbReference type="EMBL" id="NCVQ01000008">
    <property type="protein sequence ID" value="PWZ14408.1"/>
    <property type="molecule type" value="Genomic_DNA"/>
</dbReference>
<dbReference type="GO" id="GO:0003677">
    <property type="term" value="F:DNA binding"/>
    <property type="evidence" value="ECO:0007669"/>
    <property type="project" value="UniProtKB-KW"/>
</dbReference>
<dbReference type="Pfam" id="PF00847">
    <property type="entry name" value="AP2"/>
    <property type="match status" value="1"/>
</dbReference>
<dbReference type="PANTHER" id="PTHR31190">
    <property type="entry name" value="DNA-BINDING DOMAIN"/>
    <property type="match status" value="1"/>
</dbReference>
<evidence type="ECO:0000256" key="5">
    <source>
        <dbReference type="ARBA" id="ARBA00023242"/>
    </source>
</evidence>
<feature type="region of interest" description="Disordered" evidence="6">
    <location>
        <begin position="38"/>
        <end position="57"/>
    </location>
</feature>
<dbReference type="InterPro" id="IPR016177">
    <property type="entry name" value="DNA-bd_dom_sf"/>
</dbReference>
<feature type="domain" description="AP2/ERF" evidence="7">
    <location>
        <begin position="129"/>
        <end position="186"/>
    </location>
</feature>
<dbReference type="PRINTS" id="PR00367">
    <property type="entry name" value="ETHRSPELEMNT"/>
</dbReference>
<dbReference type="Proteomes" id="UP000251960">
    <property type="component" value="Chromosome 7"/>
</dbReference>
<keyword evidence="2" id="KW-0805">Transcription regulation</keyword>
<sequence>MCGGAILSGFIPPSGVAAAAAAAAKKKQQQRCRVTADLLWPGPGSKGAPQDKEEDFEADFREFERGLGEDDVDSAGEGGDPEVQELPPPEPTRFAFATAAKAAVDGVMTTTPKDVQGDRAVKKRGRKNQYRGIRQRPWGKWAAEIRDPNKGVRVWLGTYNTAEEAARAYDAEARKIRGKKAKVNFPDDDATGTRHRPTNAANAARLVAPPPPPKACADEMFNNLKNDDGDNNNNDDLFAMFAFGDNKKEAVPAAKPAAAEGGSGSGSGSFLVPAPAMAAAVPGNKRRSSATNIMVSVSDDQSSNSYGSGSSDLVGSWSWDDAAAAAAMTSDYTSSVFAPASYSYMQGGAPKRMRSSYGGAPPSLAHDAAMPGFGLDKVSYHHYQALPPYYVGSSNASVGNLGLLQQADDAPAPQDGASAGDIWSLDELLMLAAAGAY</sequence>
<dbReference type="InterPro" id="IPR044808">
    <property type="entry name" value="ERF_plant"/>
</dbReference>
<dbReference type="PANTHER" id="PTHR31190:SF494">
    <property type="entry name" value="OS09G0434500 PROTEIN"/>
    <property type="match status" value="1"/>
</dbReference>
<comment type="caution">
    <text evidence="8">The sequence shown here is derived from an EMBL/GenBank/DDBJ whole genome shotgun (WGS) entry which is preliminary data.</text>
</comment>
<dbReference type="SUPFAM" id="SSF54171">
    <property type="entry name" value="DNA-binding domain"/>
    <property type="match status" value="1"/>
</dbReference>
<keyword evidence="3" id="KW-0238">DNA-binding</keyword>
<dbReference type="Gene3D" id="3.30.730.10">
    <property type="entry name" value="AP2/ERF domain"/>
    <property type="match status" value="1"/>
</dbReference>
<organism evidence="8">
    <name type="scientific">Zea mays</name>
    <name type="common">Maize</name>
    <dbReference type="NCBI Taxonomy" id="4577"/>
    <lineage>
        <taxon>Eukaryota</taxon>
        <taxon>Viridiplantae</taxon>
        <taxon>Streptophyta</taxon>
        <taxon>Embryophyta</taxon>
        <taxon>Tracheophyta</taxon>
        <taxon>Spermatophyta</taxon>
        <taxon>Magnoliopsida</taxon>
        <taxon>Liliopsida</taxon>
        <taxon>Poales</taxon>
        <taxon>Poaceae</taxon>
        <taxon>PACMAD clade</taxon>
        <taxon>Panicoideae</taxon>
        <taxon>Andropogonodae</taxon>
        <taxon>Andropogoneae</taxon>
        <taxon>Tripsacinae</taxon>
        <taxon>Zea</taxon>
    </lineage>
</organism>
<dbReference type="CDD" id="cd00018">
    <property type="entry name" value="AP2"/>
    <property type="match status" value="1"/>
</dbReference>
<feature type="region of interest" description="Disordered" evidence="6">
    <location>
        <begin position="64"/>
        <end position="90"/>
    </location>
</feature>
<comment type="subcellular location">
    <subcellularLocation>
        <location evidence="1">Nucleus</location>
    </subcellularLocation>
</comment>
<dbReference type="InterPro" id="IPR001471">
    <property type="entry name" value="AP2/ERF_dom"/>
</dbReference>
<evidence type="ECO:0000256" key="1">
    <source>
        <dbReference type="ARBA" id="ARBA00004123"/>
    </source>
</evidence>
<dbReference type="PROSITE" id="PS51032">
    <property type="entry name" value="AP2_ERF"/>
    <property type="match status" value="1"/>
</dbReference>
<feature type="region of interest" description="Disordered" evidence="6">
    <location>
        <begin position="182"/>
        <end position="227"/>
    </location>
</feature>
<keyword evidence="4" id="KW-0804">Transcription</keyword>
<evidence type="ECO:0000256" key="4">
    <source>
        <dbReference type="ARBA" id="ARBA00023163"/>
    </source>
</evidence>
<dbReference type="InterPro" id="IPR036955">
    <property type="entry name" value="AP2/ERF_dom_sf"/>
</dbReference>
<dbReference type="AlphaFoldDB" id="A0A3L6E1M7"/>
<gene>
    <name evidence="8" type="primary">EREBP1_7</name>
    <name evidence="8" type="ORF">Zm00014a_023096</name>
</gene>
<reference evidence="8" key="1">
    <citation type="journal article" date="2018" name="Nat. Genet.">
        <title>Extensive intraspecific gene order and gene structural variations between Mo17 and other maize genomes.</title>
        <authorList>
            <person name="Sun S."/>
            <person name="Zhou Y."/>
            <person name="Chen J."/>
            <person name="Shi J."/>
            <person name="Zhao H."/>
            <person name="Zhao H."/>
            <person name="Song W."/>
            <person name="Zhang M."/>
            <person name="Cui Y."/>
            <person name="Dong X."/>
            <person name="Liu H."/>
            <person name="Ma X."/>
            <person name="Jiao Y."/>
            <person name="Wang B."/>
            <person name="Wei X."/>
            <person name="Stein J.C."/>
            <person name="Glaubitz J.C."/>
            <person name="Lu F."/>
            <person name="Yu G."/>
            <person name="Liang C."/>
            <person name="Fengler K."/>
            <person name="Li B."/>
            <person name="Rafalski A."/>
            <person name="Schnable P.S."/>
            <person name="Ware D.H."/>
            <person name="Buckler E.S."/>
            <person name="Lai J."/>
        </authorList>
    </citation>
    <scope>NUCLEOTIDE SEQUENCE [LARGE SCALE GENOMIC DNA]</scope>
    <source>
        <tissue evidence="8">Seedling</tissue>
    </source>
</reference>
<dbReference type="GO" id="GO:0005634">
    <property type="term" value="C:nucleus"/>
    <property type="evidence" value="ECO:0007669"/>
    <property type="project" value="UniProtKB-SubCell"/>
</dbReference>
<dbReference type="GO" id="GO:0009873">
    <property type="term" value="P:ethylene-activated signaling pathway"/>
    <property type="evidence" value="ECO:0007669"/>
    <property type="project" value="InterPro"/>
</dbReference>
<keyword evidence="5" id="KW-0539">Nucleus</keyword>
<dbReference type="SMART" id="SM00380">
    <property type="entry name" value="AP2"/>
    <property type="match status" value="1"/>
</dbReference>
<dbReference type="GO" id="GO:0003700">
    <property type="term" value="F:DNA-binding transcription factor activity"/>
    <property type="evidence" value="ECO:0007669"/>
    <property type="project" value="InterPro"/>
</dbReference>
<evidence type="ECO:0000256" key="6">
    <source>
        <dbReference type="SAM" id="MobiDB-lite"/>
    </source>
</evidence>
<evidence type="ECO:0000259" key="7">
    <source>
        <dbReference type="PROSITE" id="PS51032"/>
    </source>
</evidence>
<dbReference type="ExpressionAtlas" id="A0A3L6E1M7">
    <property type="expression patterns" value="baseline and differential"/>
</dbReference>
<evidence type="ECO:0000256" key="3">
    <source>
        <dbReference type="ARBA" id="ARBA00023125"/>
    </source>
</evidence>